<dbReference type="Pfam" id="PF13669">
    <property type="entry name" value="Glyoxalase_4"/>
    <property type="match status" value="1"/>
</dbReference>
<proteinExistence type="predicted"/>
<dbReference type="EMBL" id="CAFBPN010000059">
    <property type="protein sequence ID" value="CAB5024757.1"/>
    <property type="molecule type" value="Genomic_DNA"/>
</dbReference>
<dbReference type="PROSITE" id="PS51819">
    <property type="entry name" value="VOC"/>
    <property type="match status" value="1"/>
</dbReference>
<gene>
    <name evidence="2" type="ORF">UFOPK4098_01066</name>
    <name evidence="3" type="ORF">UFOPK4347_01507</name>
</gene>
<name>A0A6J7UNH4_9ZZZZ</name>
<accession>A0A6J7UNH4</accession>
<dbReference type="AlphaFoldDB" id="A0A6J7UNH4"/>
<evidence type="ECO:0000259" key="1">
    <source>
        <dbReference type="PROSITE" id="PS51819"/>
    </source>
</evidence>
<evidence type="ECO:0000313" key="2">
    <source>
        <dbReference type="EMBL" id="CAB5024757.1"/>
    </source>
</evidence>
<dbReference type="InterPro" id="IPR037523">
    <property type="entry name" value="VOC_core"/>
</dbReference>
<dbReference type="InterPro" id="IPR029068">
    <property type="entry name" value="Glyas_Bleomycin-R_OHBP_Dase"/>
</dbReference>
<dbReference type="EMBL" id="CAFBQU010000060">
    <property type="protein sequence ID" value="CAB5067553.1"/>
    <property type="molecule type" value="Genomic_DNA"/>
</dbReference>
<dbReference type="Gene3D" id="3.10.180.10">
    <property type="entry name" value="2,3-Dihydroxybiphenyl 1,2-Dioxygenase, domain 1"/>
    <property type="match status" value="1"/>
</dbReference>
<reference evidence="3" key="1">
    <citation type="submission" date="2020-05" db="EMBL/GenBank/DDBJ databases">
        <authorList>
            <person name="Chiriac C."/>
            <person name="Salcher M."/>
            <person name="Ghai R."/>
            <person name="Kavagutti S V."/>
        </authorList>
    </citation>
    <scope>NUCLEOTIDE SEQUENCE</scope>
</reference>
<feature type="domain" description="VOC" evidence="1">
    <location>
        <begin position="6"/>
        <end position="139"/>
    </location>
</feature>
<evidence type="ECO:0000313" key="3">
    <source>
        <dbReference type="EMBL" id="CAB5067553.1"/>
    </source>
</evidence>
<dbReference type="SUPFAM" id="SSF54593">
    <property type="entry name" value="Glyoxalase/Bleomycin resistance protein/Dihydroxybiphenyl dioxygenase"/>
    <property type="match status" value="1"/>
</dbReference>
<sequence>MFNYQDIYHVGVRVKNIEAAMEEMGKGLQLTWCEVQVREQNAWLPGKGQTTIPLKFTYSCEGPQHVELLQGAPGTIWDGSDAPGVHHMGIWVDDVKETTERLMKEGWSLEIAQVSPEEGYGAFSYVRSPTGFLLEPVTRAALPAFERWWAGGSL</sequence>
<organism evidence="3">
    <name type="scientific">freshwater metagenome</name>
    <dbReference type="NCBI Taxonomy" id="449393"/>
    <lineage>
        <taxon>unclassified sequences</taxon>
        <taxon>metagenomes</taxon>
        <taxon>ecological metagenomes</taxon>
    </lineage>
</organism>
<protein>
    <submittedName>
        <fullName evidence="3">Unannotated protein</fullName>
    </submittedName>
</protein>